<feature type="domain" description="WCX" evidence="1">
    <location>
        <begin position="163"/>
        <end position="239"/>
    </location>
</feature>
<evidence type="ECO:0000313" key="2">
    <source>
        <dbReference type="EMBL" id="AEG60118.1"/>
    </source>
</evidence>
<accession>F6DU43</accession>
<name>F6DU43_DESRL</name>
<dbReference type="InterPro" id="IPR036388">
    <property type="entry name" value="WH-like_DNA-bd_sf"/>
</dbReference>
<dbReference type="RefSeq" id="WP_013841882.1">
    <property type="nucleotide sequence ID" value="NC_015589.1"/>
</dbReference>
<dbReference type="InterPro" id="IPR057727">
    <property type="entry name" value="WCX_dom"/>
</dbReference>
<dbReference type="OrthoDB" id="9767131at2"/>
<dbReference type="EMBL" id="CP002780">
    <property type="protein sequence ID" value="AEG60118.1"/>
    <property type="molecule type" value="Genomic_DNA"/>
</dbReference>
<dbReference type="InterPro" id="IPR001387">
    <property type="entry name" value="Cro/C1-type_HTH"/>
</dbReference>
<proteinExistence type="predicted"/>
<dbReference type="CDD" id="cd00093">
    <property type="entry name" value="HTH_XRE"/>
    <property type="match status" value="1"/>
</dbReference>
<sequence length="263" mass="30362">MEKKYFKKIKHNHSRNLKVVLRELRRCSEQGGASLEYLAQKCGVSTRQIYRYLNELQAMGFEILRSSNLPPGERGGYTVREPENAKNGPEFGLMSILVELNQYKNELQAAKVFIKEWLLRVWLSQLGIVLPLTQPIIFYDLNDAVHVSRQTMVFSDSAEELVEDVKLKVSPKVVTSVSRAFMPEMVSKQRYSDGSYIINLKTKRPAELSGLLVQWGHDVEILEPGWLQHRLIENCKAILFAHRQRKIAKTSLYSPEDKMLFSY</sequence>
<dbReference type="PANTHER" id="PTHR34580:SF1">
    <property type="entry name" value="PROTEIN PAFC"/>
    <property type="match status" value="1"/>
</dbReference>
<dbReference type="HOGENOM" id="CLU_1033367_0_0_9"/>
<dbReference type="Pfam" id="PF25583">
    <property type="entry name" value="WCX"/>
    <property type="match status" value="1"/>
</dbReference>
<dbReference type="KEGG" id="dru:Desru_1857"/>
<gene>
    <name evidence="2" type="ordered locus">Desru_1857</name>
</gene>
<evidence type="ECO:0000313" key="3">
    <source>
        <dbReference type="Proteomes" id="UP000009234"/>
    </source>
</evidence>
<protein>
    <submittedName>
        <fullName evidence="2">Helix-turn-helix, type 11 domain-containing protein</fullName>
    </submittedName>
</protein>
<keyword evidence="3" id="KW-1185">Reference proteome</keyword>
<evidence type="ECO:0000259" key="1">
    <source>
        <dbReference type="Pfam" id="PF25583"/>
    </source>
</evidence>
<dbReference type="Pfam" id="PF13730">
    <property type="entry name" value="HTH_36"/>
    <property type="match status" value="1"/>
</dbReference>
<dbReference type="Gene3D" id="1.10.10.10">
    <property type="entry name" value="Winged helix-like DNA-binding domain superfamily/Winged helix DNA-binding domain"/>
    <property type="match status" value="1"/>
</dbReference>
<dbReference type="PANTHER" id="PTHR34580">
    <property type="match status" value="1"/>
</dbReference>
<reference evidence="2 3" key="2">
    <citation type="journal article" date="2012" name="Stand. Genomic Sci.">
        <title>Complete genome sequence of the sulfate-reducing firmicute Desulfotomaculum ruminis type strain (DL(T)).</title>
        <authorList>
            <person name="Spring S."/>
            <person name="Visser M."/>
            <person name="Lu M."/>
            <person name="Copeland A."/>
            <person name="Lapidus A."/>
            <person name="Lucas S."/>
            <person name="Cheng J.F."/>
            <person name="Han C."/>
            <person name="Tapia R."/>
            <person name="Goodwin L.A."/>
            <person name="Pitluck S."/>
            <person name="Ivanova N."/>
            <person name="Land M."/>
            <person name="Hauser L."/>
            <person name="Larimer F."/>
            <person name="Rohde M."/>
            <person name="Goker M."/>
            <person name="Detter J.C."/>
            <person name="Kyrpides N.C."/>
            <person name="Woyke T."/>
            <person name="Schaap P.J."/>
            <person name="Plugge C.M."/>
            <person name="Muyzer G."/>
            <person name="Kuever J."/>
            <person name="Pereira I.A."/>
            <person name="Parshina S.N."/>
            <person name="Bernier-Latmani R."/>
            <person name="Stams A.J."/>
            <person name="Klenk H.P."/>
        </authorList>
    </citation>
    <scope>NUCLEOTIDE SEQUENCE [LARGE SCALE GENOMIC DNA]</scope>
    <source>
        <strain evidence="3">ATCC 23193 / DSM 2154 / NCIB 8452 / DL</strain>
    </source>
</reference>
<reference evidence="3" key="1">
    <citation type="submission" date="2011-05" db="EMBL/GenBank/DDBJ databases">
        <title>Complete sequence of Desulfotomaculum ruminis DSM 2154.</title>
        <authorList>
            <person name="Lucas S."/>
            <person name="Copeland A."/>
            <person name="Lapidus A."/>
            <person name="Cheng J.-F."/>
            <person name="Goodwin L."/>
            <person name="Pitluck S."/>
            <person name="Lu M."/>
            <person name="Detter J.C."/>
            <person name="Han C."/>
            <person name="Tapia R."/>
            <person name="Land M."/>
            <person name="Hauser L."/>
            <person name="Kyrpides N."/>
            <person name="Ivanova N."/>
            <person name="Mikhailova N."/>
            <person name="Pagani I."/>
            <person name="Stams A.J.M."/>
            <person name="Plugge C.M."/>
            <person name="Muyzer G."/>
            <person name="Kuever J."/>
            <person name="Parshina S.N."/>
            <person name="Ivanova A.E."/>
            <person name="Nazina T.N."/>
            <person name="Brambilla E."/>
            <person name="Spring S."/>
            <person name="Klenk H.-P."/>
            <person name="Woyke T."/>
        </authorList>
    </citation>
    <scope>NUCLEOTIDE SEQUENCE [LARGE SCALE GENOMIC DNA]</scope>
    <source>
        <strain evidence="3">ATCC 23193 / DSM 2154 / NCIB 8452 / DL</strain>
    </source>
</reference>
<dbReference type="InterPro" id="IPR051534">
    <property type="entry name" value="CBASS_pafABC_assoc_protein"/>
</dbReference>
<dbReference type="AlphaFoldDB" id="F6DU43"/>
<dbReference type="STRING" id="696281.Desru_1857"/>
<dbReference type="Proteomes" id="UP000009234">
    <property type="component" value="Chromosome"/>
</dbReference>
<organism evidence="2 3">
    <name type="scientific">Desulforamulus ruminis (strain ATCC 23193 / DSM 2154 / NCIMB 8452 / DL)</name>
    <name type="common">Desulfotomaculum ruminis</name>
    <dbReference type="NCBI Taxonomy" id="696281"/>
    <lineage>
        <taxon>Bacteria</taxon>
        <taxon>Bacillati</taxon>
        <taxon>Bacillota</taxon>
        <taxon>Clostridia</taxon>
        <taxon>Eubacteriales</taxon>
        <taxon>Peptococcaceae</taxon>
        <taxon>Desulforamulus</taxon>
    </lineage>
</organism>